<dbReference type="GO" id="GO:0005737">
    <property type="term" value="C:cytoplasm"/>
    <property type="evidence" value="ECO:0007669"/>
    <property type="project" value="TreeGrafter"/>
</dbReference>
<dbReference type="PANTHER" id="PTHR48079:SF6">
    <property type="entry name" value="NAD(P)-BINDING DOMAIN-CONTAINING PROTEIN-RELATED"/>
    <property type="match status" value="1"/>
</dbReference>
<evidence type="ECO:0000259" key="1">
    <source>
        <dbReference type="Pfam" id="PF01370"/>
    </source>
</evidence>
<reference evidence="2" key="1">
    <citation type="submission" date="2021-07" db="EMBL/GenBank/DDBJ databases">
        <authorList>
            <person name="Fernandez M."/>
            <person name="Pereira P."/>
            <person name="Torres Tejerizo G.A."/>
            <person name="Gonzalez P."/>
            <person name="Agostini E."/>
        </authorList>
    </citation>
    <scope>NUCLEOTIDE SEQUENCE</scope>
    <source>
        <strain evidence="2">SFC 500-1A</strain>
    </source>
</reference>
<dbReference type="Proteomes" id="UP000887320">
    <property type="component" value="Unassembled WGS sequence"/>
</dbReference>
<dbReference type="InterPro" id="IPR001509">
    <property type="entry name" value="Epimerase_deHydtase"/>
</dbReference>
<dbReference type="Pfam" id="PF01370">
    <property type="entry name" value="Epimerase"/>
    <property type="match status" value="1"/>
</dbReference>
<accession>A0A8X8KIR4</accession>
<comment type="caution">
    <text evidence="2">The sequence shown here is derived from an EMBL/GenBank/DDBJ whole genome shotgun (WGS) entry which is preliminary data.</text>
</comment>
<organism evidence="2 3">
    <name type="scientific">Acinetobacter guillouiae</name>
    <name type="common">Acinetobacter genomosp. 11</name>
    <dbReference type="NCBI Taxonomy" id="106649"/>
    <lineage>
        <taxon>Bacteria</taxon>
        <taxon>Pseudomonadati</taxon>
        <taxon>Pseudomonadota</taxon>
        <taxon>Gammaproteobacteria</taxon>
        <taxon>Moraxellales</taxon>
        <taxon>Moraxellaceae</taxon>
        <taxon>Acinetobacter</taxon>
    </lineage>
</organism>
<feature type="domain" description="NAD-dependent epimerase/dehydratase" evidence="1">
    <location>
        <begin position="13"/>
        <end position="198"/>
    </location>
</feature>
<proteinExistence type="predicted"/>
<evidence type="ECO:0000313" key="2">
    <source>
        <dbReference type="EMBL" id="MCF0266397.1"/>
    </source>
</evidence>
<dbReference type="GO" id="GO:0004029">
    <property type="term" value="F:aldehyde dehydrogenase (NAD+) activity"/>
    <property type="evidence" value="ECO:0007669"/>
    <property type="project" value="TreeGrafter"/>
</dbReference>
<dbReference type="InterPro" id="IPR051783">
    <property type="entry name" value="NAD(P)-dependent_oxidoreduct"/>
</dbReference>
<dbReference type="Gene3D" id="3.40.50.720">
    <property type="entry name" value="NAD(P)-binding Rossmann-like Domain"/>
    <property type="match status" value="1"/>
</dbReference>
<gene>
    <name evidence="2" type="ORF">KW868_18260</name>
</gene>
<dbReference type="SUPFAM" id="SSF51735">
    <property type="entry name" value="NAD(P)-binding Rossmann-fold domains"/>
    <property type="match status" value="1"/>
</dbReference>
<evidence type="ECO:0000313" key="3">
    <source>
        <dbReference type="Proteomes" id="UP000887320"/>
    </source>
</evidence>
<dbReference type="AlphaFoldDB" id="A0A8X8KIR4"/>
<sequence>MHILFIGYGKTSQRVAKQLFQQDHQITTVSRSAKDDDFAQHLIQDIQQLDLAQIQPVDVVYVLLAPSRNSPLNAIENYQQTYVDSVQPIVRALKDLPLKRIIVVSSTRVYGENRGERIDDESVPIPSDQQGQLLLAMEQRWQQAYPSKCVIVRPTGIYGTSVARMVKLAETTPSYPNIHWSNRIHIDDLADFLVHLLHVEHPEKSYICTNNQPLPLHEIILWFQQRLNLSHLVLESSNQTGKQIFAERMLATGFKWAHQNCYIDYQKNLNLKIY</sequence>
<dbReference type="InterPro" id="IPR036291">
    <property type="entry name" value="NAD(P)-bd_dom_sf"/>
</dbReference>
<dbReference type="PANTHER" id="PTHR48079">
    <property type="entry name" value="PROTEIN YEEZ"/>
    <property type="match status" value="1"/>
</dbReference>
<protein>
    <submittedName>
        <fullName evidence="2">NAD(P)H-binding protein</fullName>
    </submittedName>
</protein>
<name>A0A8X8KIR4_ACIGI</name>
<dbReference type="RefSeq" id="WP_234624080.1">
    <property type="nucleotide sequence ID" value="NZ_JAHWXT010000007.1"/>
</dbReference>
<dbReference type="EMBL" id="JAHWXT010000007">
    <property type="protein sequence ID" value="MCF0266397.1"/>
    <property type="molecule type" value="Genomic_DNA"/>
</dbReference>